<feature type="transmembrane region" description="Helical" evidence="1">
    <location>
        <begin position="20"/>
        <end position="38"/>
    </location>
</feature>
<dbReference type="AlphaFoldDB" id="A0A147BB52"/>
<accession>A0A147BB52</accession>
<reference evidence="2" key="1">
    <citation type="journal article" date="2018" name="PLoS Negl. Trop. Dis.">
        <title>Sialome diversity of ticks revealed by RNAseq of single tick salivary glands.</title>
        <authorList>
            <person name="Perner J."/>
            <person name="Kropackova S."/>
            <person name="Kopacek P."/>
            <person name="Ribeiro J.M."/>
        </authorList>
    </citation>
    <scope>NUCLEOTIDE SEQUENCE</scope>
    <source>
        <strain evidence="2">Siblings of single egg batch collected in Ceske Budejovice</strain>
        <tissue evidence="2">Salivary glands</tissue>
    </source>
</reference>
<organism evidence="2">
    <name type="scientific">Ixodes ricinus</name>
    <name type="common">Common tick</name>
    <name type="synonym">Acarus ricinus</name>
    <dbReference type="NCBI Taxonomy" id="34613"/>
    <lineage>
        <taxon>Eukaryota</taxon>
        <taxon>Metazoa</taxon>
        <taxon>Ecdysozoa</taxon>
        <taxon>Arthropoda</taxon>
        <taxon>Chelicerata</taxon>
        <taxon>Arachnida</taxon>
        <taxon>Acari</taxon>
        <taxon>Parasitiformes</taxon>
        <taxon>Ixodida</taxon>
        <taxon>Ixodoidea</taxon>
        <taxon>Ixodidae</taxon>
        <taxon>Ixodinae</taxon>
        <taxon>Ixodes</taxon>
    </lineage>
</organism>
<keyword evidence="1" id="KW-1133">Transmembrane helix</keyword>
<name>A0A147BB52_IXORI</name>
<evidence type="ECO:0000313" key="2">
    <source>
        <dbReference type="EMBL" id="JAR87989.1"/>
    </source>
</evidence>
<keyword evidence="1" id="KW-0472">Membrane</keyword>
<sequence>MTTFCRQYFYLVLLNLNSLQALYLNGLCIDAFLMLFLCKQNRTTWDRLLGKTELDRQMLNRYCARKQCLCEQLLGGTMLVVVCAQGACLAKWRTRL</sequence>
<keyword evidence="1" id="KW-0812">Transmembrane</keyword>
<evidence type="ECO:0000256" key="1">
    <source>
        <dbReference type="SAM" id="Phobius"/>
    </source>
</evidence>
<protein>
    <submittedName>
        <fullName evidence="2">Uncharacterized protein</fullName>
    </submittedName>
</protein>
<dbReference type="EMBL" id="GEGO01007415">
    <property type="protein sequence ID" value="JAR87989.1"/>
    <property type="molecule type" value="Transcribed_RNA"/>
</dbReference>
<proteinExistence type="predicted"/>